<name>A0A814SHL9_9BILA</name>
<feature type="chain" id="PRO_5032581918" description="EGF-like domain-containing protein" evidence="2">
    <location>
        <begin position="25"/>
        <end position="653"/>
    </location>
</feature>
<keyword evidence="1" id="KW-0245">EGF-like domain</keyword>
<reference evidence="4" key="1">
    <citation type="submission" date="2021-02" db="EMBL/GenBank/DDBJ databases">
        <authorList>
            <person name="Nowell W R."/>
        </authorList>
    </citation>
    <scope>NUCLEOTIDE SEQUENCE</scope>
</reference>
<keyword evidence="2" id="KW-0732">Signal</keyword>
<comment type="caution">
    <text evidence="4">The sequence shown here is derived from an EMBL/GenBank/DDBJ whole genome shotgun (WGS) entry which is preliminary data.</text>
</comment>
<evidence type="ECO:0000259" key="3">
    <source>
        <dbReference type="PROSITE" id="PS50026"/>
    </source>
</evidence>
<sequence>MIVTELRLLIFLLFIISLITRSSIFVDAIAGRCYLCSQNTLAECAGNTQPDSPLYNTILQYYTEPCNGQCVLFRNENTGTIRGCSWTYGHMTSKSTGWHELSPGIQAYFCDTYLCNNGTFDQPEKALTKVESINNEIIPSSQQTLNPQQLFILAGNTLPIVQTDEHLPSINTISHQLRQCYSCTARLTGCGEYLDPLYVSKYIRPCTASCIIFRNPNDHNLITRDCSISWPQVNAKSGLHKLLGTDAFFCQESLCNGISFDFIMGIFHNKLPAVLTFPPSPPSQPIDDIVTTTPMNMQTMTDTFPIRTTINIDDSDDVIWDDPDLDFVIIDPTTTSTISIDNSISIPFSTELPDDDDDDLEIIYESTTIPLQPIEHFDLLNGFSASSTIAGGAAVAQQDSQFNWWDVNEASLTPFIEPNLSHLTTTLPSNTVTIVPSTNKLTLIEENDDEWAIFNTSSISPITDSNSEIDFNMNDYFTFPTASTIETVTNNTLPINPFYFSNHDIKEQLSGLNKPIPTLAIPPFSWMLHLAKQNQSILQSRQAFINKTSLPIKNKKKNKKKRIELKSKINNHLEHFYDYCNKKQCQHGGRLNSDCLCICLPSYSGTHCEIVHCNQEPAHICDFVLDHECKSDYVRYLCPRFCQMTICSSTKST</sequence>
<dbReference type="PROSITE" id="PS00022">
    <property type="entry name" value="EGF_1"/>
    <property type="match status" value="1"/>
</dbReference>
<feature type="domain" description="EGF-like" evidence="3">
    <location>
        <begin position="576"/>
        <end position="609"/>
    </location>
</feature>
<keyword evidence="1" id="KW-1015">Disulfide bond</keyword>
<feature type="signal peptide" evidence="2">
    <location>
        <begin position="1"/>
        <end position="24"/>
    </location>
</feature>
<feature type="disulfide bond" evidence="1">
    <location>
        <begin position="599"/>
        <end position="608"/>
    </location>
</feature>
<proteinExistence type="predicted"/>
<dbReference type="Proteomes" id="UP000663845">
    <property type="component" value="Unassembled WGS sequence"/>
</dbReference>
<protein>
    <recommendedName>
        <fullName evidence="3">EGF-like domain-containing protein</fullName>
    </recommendedName>
</protein>
<dbReference type="AlphaFoldDB" id="A0A814SHL9"/>
<evidence type="ECO:0000256" key="2">
    <source>
        <dbReference type="SAM" id="SignalP"/>
    </source>
</evidence>
<evidence type="ECO:0000313" key="4">
    <source>
        <dbReference type="EMBL" id="CAF1147589.1"/>
    </source>
</evidence>
<dbReference type="EMBL" id="CAJNOG010000288">
    <property type="protein sequence ID" value="CAF1147589.1"/>
    <property type="molecule type" value="Genomic_DNA"/>
</dbReference>
<dbReference type="InterPro" id="IPR000742">
    <property type="entry name" value="EGF"/>
</dbReference>
<accession>A0A814SHL9</accession>
<evidence type="ECO:0000256" key="1">
    <source>
        <dbReference type="PROSITE-ProRule" id="PRU00076"/>
    </source>
</evidence>
<dbReference type="PROSITE" id="PS50026">
    <property type="entry name" value="EGF_3"/>
    <property type="match status" value="1"/>
</dbReference>
<gene>
    <name evidence="4" type="ORF">JYZ213_LOCUS23913</name>
</gene>
<organism evidence="4 5">
    <name type="scientific">Adineta steineri</name>
    <dbReference type="NCBI Taxonomy" id="433720"/>
    <lineage>
        <taxon>Eukaryota</taxon>
        <taxon>Metazoa</taxon>
        <taxon>Spiralia</taxon>
        <taxon>Gnathifera</taxon>
        <taxon>Rotifera</taxon>
        <taxon>Eurotatoria</taxon>
        <taxon>Bdelloidea</taxon>
        <taxon>Adinetida</taxon>
        <taxon>Adinetidae</taxon>
        <taxon>Adineta</taxon>
    </lineage>
</organism>
<evidence type="ECO:0000313" key="5">
    <source>
        <dbReference type="Proteomes" id="UP000663845"/>
    </source>
</evidence>
<comment type="caution">
    <text evidence="1">Lacks conserved residue(s) required for the propagation of feature annotation.</text>
</comment>